<evidence type="ECO:0000256" key="3">
    <source>
        <dbReference type="ARBA" id="ARBA00020378"/>
    </source>
</evidence>
<dbReference type="GO" id="GO:0005506">
    <property type="term" value="F:iron ion binding"/>
    <property type="evidence" value="ECO:0007669"/>
    <property type="project" value="InterPro"/>
</dbReference>
<keyword evidence="4" id="KW-0813">Transport</keyword>
<keyword evidence="5" id="KW-0479">Metal-binding</keyword>
<sequence length="101" mass="10883">MTQSENFSLPPLNRRLAGNSYMTDDEASHIEVHQEELAASGFADTLIRICPARVYSKNPDGTVAAEYAACLECGTCLALAPAGTLSWHYPNSGMGISYREG</sequence>
<dbReference type="PANTHER" id="PTHR43082">
    <property type="entry name" value="FERREDOXIN-LIKE"/>
    <property type="match status" value="1"/>
</dbReference>
<dbReference type="OrthoDB" id="9800260at2"/>
<keyword evidence="6" id="KW-0249">Electron transport</keyword>
<comment type="similarity">
    <text evidence="2">To ferredoxins from P.putida and C.tartarivorum, ferredoxin I from A.vinelandii, ferredoxin II from D.desulfuricans.</text>
</comment>
<evidence type="ECO:0000256" key="5">
    <source>
        <dbReference type="ARBA" id="ARBA00022723"/>
    </source>
</evidence>
<dbReference type="RefSeq" id="WP_091282096.1">
    <property type="nucleotide sequence ID" value="NZ_JABAPH010000025.1"/>
</dbReference>
<accession>A0A1H2LN68</accession>
<evidence type="ECO:0000256" key="1">
    <source>
        <dbReference type="ARBA" id="ARBA00003208"/>
    </source>
</evidence>
<evidence type="ECO:0000256" key="4">
    <source>
        <dbReference type="ARBA" id="ARBA00022448"/>
    </source>
</evidence>
<dbReference type="InterPro" id="IPR012206">
    <property type="entry name" value="Fd_FixX"/>
</dbReference>
<dbReference type="GO" id="GO:0051536">
    <property type="term" value="F:iron-sulfur cluster binding"/>
    <property type="evidence" value="ECO:0007669"/>
    <property type="project" value="UniProtKB-KW"/>
</dbReference>
<comment type="function">
    <text evidence="1">Could be a 3Fe-4S cluster-containing protein.</text>
</comment>
<keyword evidence="12" id="KW-1185">Reference proteome</keyword>
<dbReference type="Pfam" id="PF05187">
    <property type="entry name" value="Fer4_ETF_QO"/>
    <property type="match status" value="1"/>
</dbReference>
<evidence type="ECO:0000256" key="8">
    <source>
        <dbReference type="ARBA" id="ARBA00023014"/>
    </source>
</evidence>
<organism evidence="11 12">
    <name type="scientific">Arcanobacterium phocae</name>
    <dbReference type="NCBI Taxonomy" id="131112"/>
    <lineage>
        <taxon>Bacteria</taxon>
        <taxon>Bacillati</taxon>
        <taxon>Actinomycetota</taxon>
        <taxon>Actinomycetes</taxon>
        <taxon>Actinomycetales</taxon>
        <taxon>Actinomycetaceae</taxon>
        <taxon>Arcanobacterium</taxon>
    </lineage>
</organism>
<dbReference type="InterPro" id="IPR017896">
    <property type="entry name" value="4Fe4S_Fe-S-bd"/>
</dbReference>
<feature type="domain" description="4Fe-4S ferredoxin-type" evidence="10">
    <location>
        <begin position="61"/>
        <end position="90"/>
    </location>
</feature>
<dbReference type="SUPFAM" id="SSF54862">
    <property type="entry name" value="4Fe-4S ferredoxins"/>
    <property type="match status" value="1"/>
</dbReference>
<dbReference type="Proteomes" id="UP000214355">
    <property type="component" value="Chromosome I"/>
</dbReference>
<evidence type="ECO:0000259" key="10">
    <source>
        <dbReference type="PROSITE" id="PS51379"/>
    </source>
</evidence>
<reference evidence="12" key="1">
    <citation type="submission" date="2016-10" db="EMBL/GenBank/DDBJ databases">
        <authorList>
            <person name="Varghese N."/>
            <person name="Submissions S."/>
        </authorList>
    </citation>
    <scope>NUCLEOTIDE SEQUENCE [LARGE SCALE GENOMIC DNA]</scope>
    <source>
        <strain evidence="12">DSM 10002</strain>
    </source>
</reference>
<keyword evidence="8" id="KW-0411">Iron-sulfur</keyword>
<dbReference type="Gene3D" id="3.30.70.20">
    <property type="match status" value="1"/>
</dbReference>
<evidence type="ECO:0000313" key="12">
    <source>
        <dbReference type="Proteomes" id="UP000214355"/>
    </source>
</evidence>
<dbReference type="PANTHER" id="PTHR43082:SF3">
    <property type="entry name" value="FERREDOXIN-LIKE PROTEIN YDIT"/>
    <property type="match status" value="1"/>
</dbReference>
<name>A0A1H2LN68_9ACTO</name>
<evidence type="ECO:0000256" key="6">
    <source>
        <dbReference type="ARBA" id="ARBA00022982"/>
    </source>
</evidence>
<gene>
    <name evidence="11" type="ORF">SAMN04489737_1658</name>
</gene>
<keyword evidence="7" id="KW-0408">Iron</keyword>
<proteinExistence type="predicted"/>
<dbReference type="STRING" id="131112.SAMN04489737_1658"/>
<evidence type="ECO:0000256" key="2">
    <source>
        <dbReference type="ARBA" id="ARBA00009192"/>
    </source>
</evidence>
<dbReference type="EMBL" id="LT629804">
    <property type="protein sequence ID" value="SDU82088.1"/>
    <property type="molecule type" value="Genomic_DNA"/>
</dbReference>
<evidence type="ECO:0000256" key="9">
    <source>
        <dbReference type="ARBA" id="ARBA00023231"/>
    </source>
</evidence>
<dbReference type="InterPro" id="IPR007859">
    <property type="entry name" value="ETF-QO/FixX_C"/>
</dbReference>
<keyword evidence="9" id="KW-0535">Nitrogen fixation</keyword>
<evidence type="ECO:0000313" key="11">
    <source>
        <dbReference type="EMBL" id="SDU82088.1"/>
    </source>
</evidence>
<dbReference type="PROSITE" id="PS51379">
    <property type="entry name" value="4FE4S_FER_2"/>
    <property type="match status" value="1"/>
</dbReference>
<dbReference type="GeneID" id="65345381"/>
<evidence type="ECO:0000256" key="7">
    <source>
        <dbReference type="ARBA" id="ARBA00023004"/>
    </source>
</evidence>
<protein>
    <recommendedName>
        <fullName evidence="3">Ferredoxin-like protein</fullName>
    </recommendedName>
</protein>
<dbReference type="AlphaFoldDB" id="A0A1H2LN68"/>
<dbReference type="PIRSF" id="PIRSF036548">
    <property type="entry name" value="Fdx_FixX"/>
    <property type="match status" value="1"/>
</dbReference>